<feature type="non-terminal residue" evidence="1">
    <location>
        <position position="1"/>
    </location>
</feature>
<accession>A0A9N9K1H2</accession>
<comment type="caution">
    <text evidence="1">The sequence shown here is derived from an EMBL/GenBank/DDBJ whole genome shotgun (WGS) entry which is preliminary data.</text>
</comment>
<name>A0A9N9K1H2_9GLOM</name>
<evidence type="ECO:0000313" key="1">
    <source>
        <dbReference type="EMBL" id="CAG8803499.1"/>
    </source>
</evidence>
<organism evidence="1 2">
    <name type="scientific">Cetraspora pellucida</name>
    <dbReference type="NCBI Taxonomy" id="1433469"/>
    <lineage>
        <taxon>Eukaryota</taxon>
        <taxon>Fungi</taxon>
        <taxon>Fungi incertae sedis</taxon>
        <taxon>Mucoromycota</taxon>
        <taxon>Glomeromycotina</taxon>
        <taxon>Glomeromycetes</taxon>
        <taxon>Diversisporales</taxon>
        <taxon>Gigasporaceae</taxon>
        <taxon>Cetraspora</taxon>
    </lineage>
</organism>
<dbReference type="EMBL" id="CAJVQA010032701">
    <property type="protein sequence ID" value="CAG8803499.1"/>
    <property type="molecule type" value="Genomic_DNA"/>
</dbReference>
<protein>
    <submittedName>
        <fullName evidence="1">21829_t:CDS:1</fullName>
    </submittedName>
</protein>
<dbReference type="AlphaFoldDB" id="A0A9N9K1H2"/>
<evidence type="ECO:0000313" key="2">
    <source>
        <dbReference type="Proteomes" id="UP000789759"/>
    </source>
</evidence>
<feature type="non-terminal residue" evidence="1">
    <location>
        <position position="60"/>
    </location>
</feature>
<dbReference type="OrthoDB" id="2465761at2759"/>
<keyword evidence="2" id="KW-1185">Reference proteome</keyword>
<dbReference type="Proteomes" id="UP000789759">
    <property type="component" value="Unassembled WGS sequence"/>
</dbReference>
<reference evidence="1" key="1">
    <citation type="submission" date="2021-06" db="EMBL/GenBank/DDBJ databases">
        <authorList>
            <person name="Kallberg Y."/>
            <person name="Tangrot J."/>
            <person name="Rosling A."/>
        </authorList>
    </citation>
    <scope>NUCLEOTIDE SEQUENCE</scope>
    <source>
        <strain evidence="1">FL966</strain>
    </source>
</reference>
<sequence length="60" mass="7318">LEKSQKTLSQFVIISFNKFYDKREQFVLELVKIFTETDIPFEKIQHFQSFLQEHCKYDNA</sequence>
<proteinExistence type="predicted"/>
<gene>
    <name evidence="1" type="ORF">CPELLU_LOCUS17908</name>
</gene>